<feature type="transmembrane region" description="Helical" evidence="2">
    <location>
        <begin position="39"/>
        <end position="65"/>
    </location>
</feature>
<evidence type="ECO:0008006" key="5">
    <source>
        <dbReference type="Google" id="ProtNLM"/>
    </source>
</evidence>
<sequence>MKFIEHLEGLISSKIELAKGIWTLFKLEAKLAGLNIYPLFLNLALLPILLLTIWFSAMALVGYIVAVLSDYVWMGIVAILLLNAIILAIVVKRLITNARQMSFEKTRACFTSNKVRDAHELQKRTASADNQHELKSSEQPSAVGRT</sequence>
<reference evidence="3 4" key="1">
    <citation type="submission" date="2018-06" db="EMBL/GenBank/DDBJ databases">
        <authorList>
            <consortium name="Pathogen Informatics"/>
            <person name="Doyle S."/>
        </authorList>
    </citation>
    <scope>NUCLEOTIDE SEQUENCE [LARGE SCALE GENOMIC DNA]</scope>
    <source>
        <strain evidence="3 4">NCTC13315</strain>
    </source>
</reference>
<feature type="transmembrane region" description="Helical" evidence="2">
    <location>
        <begin position="71"/>
        <end position="91"/>
    </location>
</feature>
<dbReference type="RefSeq" id="WP_115302097.1">
    <property type="nucleotide sequence ID" value="NZ_CAAAHO010000001.1"/>
</dbReference>
<evidence type="ECO:0000256" key="1">
    <source>
        <dbReference type="SAM" id="MobiDB-lite"/>
    </source>
</evidence>
<proteinExistence type="predicted"/>
<dbReference type="OrthoDB" id="5657202at2"/>
<keyword evidence="2" id="KW-1133">Transmembrane helix</keyword>
<evidence type="ECO:0000313" key="4">
    <source>
        <dbReference type="Proteomes" id="UP000254968"/>
    </source>
</evidence>
<evidence type="ECO:0000256" key="2">
    <source>
        <dbReference type="SAM" id="Phobius"/>
    </source>
</evidence>
<protein>
    <recommendedName>
        <fullName evidence="5">Transmembrane protein</fullName>
    </recommendedName>
</protein>
<feature type="region of interest" description="Disordered" evidence="1">
    <location>
        <begin position="122"/>
        <end position="146"/>
    </location>
</feature>
<dbReference type="Proteomes" id="UP000254968">
    <property type="component" value="Unassembled WGS sequence"/>
</dbReference>
<dbReference type="AlphaFoldDB" id="A0A378I0R6"/>
<accession>A0A378I0R6</accession>
<keyword evidence="2" id="KW-0812">Transmembrane</keyword>
<keyword evidence="4" id="KW-1185">Reference proteome</keyword>
<name>A0A378I0R6_9GAMM</name>
<dbReference type="EMBL" id="UGNV01000001">
    <property type="protein sequence ID" value="STX28341.1"/>
    <property type="molecule type" value="Genomic_DNA"/>
</dbReference>
<gene>
    <name evidence="3" type="ORF">NCTC13315_00870</name>
</gene>
<evidence type="ECO:0000313" key="3">
    <source>
        <dbReference type="EMBL" id="STX28341.1"/>
    </source>
</evidence>
<keyword evidence="2" id="KW-0472">Membrane</keyword>
<organism evidence="3 4">
    <name type="scientific">Legionella beliardensis</name>
    <dbReference type="NCBI Taxonomy" id="91822"/>
    <lineage>
        <taxon>Bacteria</taxon>
        <taxon>Pseudomonadati</taxon>
        <taxon>Pseudomonadota</taxon>
        <taxon>Gammaproteobacteria</taxon>
        <taxon>Legionellales</taxon>
        <taxon>Legionellaceae</taxon>
        <taxon>Legionella</taxon>
    </lineage>
</organism>